<dbReference type="InterPro" id="IPR000644">
    <property type="entry name" value="CBS_dom"/>
</dbReference>
<evidence type="ECO:0000313" key="4">
    <source>
        <dbReference type="EMBL" id="XDI38651.1"/>
    </source>
</evidence>
<keyword evidence="1" id="KW-0129">CBS domain</keyword>
<dbReference type="RefSeq" id="WP_368505911.1">
    <property type="nucleotide sequence ID" value="NZ_CP162551.1"/>
</dbReference>
<dbReference type="EMBL" id="CP162551">
    <property type="protein sequence ID" value="XDI38651.1"/>
    <property type="molecule type" value="Genomic_DNA"/>
</dbReference>
<proteinExistence type="predicted"/>
<evidence type="ECO:0000259" key="2">
    <source>
        <dbReference type="PROSITE" id="PS51371"/>
    </source>
</evidence>
<evidence type="ECO:0000259" key="3">
    <source>
        <dbReference type="PROSITE" id="PS51671"/>
    </source>
</evidence>
<dbReference type="PROSITE" id="PS51671">
    <property type="entry name" value="ACT"/>
    <property type="match status" value="1"/>
</dbReference>
<feature type="domain" description="CBS" evidence="2">
    <location>
        <begin position="7"/>
        <end position="66"/>
    </location>
</feature>
<feature type="domain" description="ACT" evidence="3">
    <location>
        <begin position="140"/>
        <end position="210"/>
    </location>
</feature>
<dbReference type="AlphaFoldDB" id="A0AB39BXI5"/>
<dbReference type="Gene3D" id="3.10.580.10">
    <property type="entry name" value="CBS-domain"/>
    <property type="match status" value="1"/>
</dbReference>
<evidence type="ECO:0000256" key="1">
    <source>
        <dbReference type="PROSITE-ProRule" id="PRU00703"/>
    </source>
</evidence>
<gene>
    <name evidence="4" type="ORF">AB3N04_10300</name>
</gene>
<reference evidence="4" key="1">
    <citation type="submission" date="2024-07" db="EMBL/GenBank/DDBJ databases">
        <title>Identification and characteristics of an arsenic-resistant bacterial isolate, which belongs to a novel species.</title>
        <authorList>
            <person name="Juszczyk A."/>
            <person name="Kowalczyk A."/>
            <person name="Was K."/>
            <person name="Kosowicz W."/>
            <person name="Budzyn A."/>
            <person name="Latowski D."/>
        </authorList>
    </citation>
    <scope>NUCLEOTIDE SEQUENCE</scope>
    <source>
        <strain evidence="4">As8PL</strain>
    </source>
</reference>
<dbReference type="PROSITE" id="PS51371">
    <property type="entry name" value="CBS"/>
    <property type="match status" value="1"/>
</dbReference>
<dbReference type="Pfam" id="PF00571">
    <property type="entry name" value="CBS"/>
    <property type="match status" value="1"/>
</dbReference>
<dbReference type="SUPFAM" id="SSF55021">
    <property type="entry name" value="ACT-like"/>
    <property type="match status" value="1"/>
</dbReference>
<sequence>MFIRNCLTPKKELTLLSSPMTIKDALATMKGSHYSLPVINDEGSYLGILSKRSILEYLETQDEQTTLLELYQHAISNCIDVSANESVDLHSSHFEDCLPIIVRYPFVPVLDNGEFVGIVKRSFIERTLEDCFGVGVEGTRILLGVHNQSGTLHSITKILQKYDINIISDIAFESDSSYLRRILIKIEKSPHLNKVTADIEKHGYRILEIE</sequence>
<protein>
    <submittedName>
        <fullName evidence="4">CBS domain-containing protein</fullName>
    </submittedName>
</protein>
<dbReference type="InterPro" id="IPR046342">
    <property type="entry name" value="CBS_dom_sf"/>
</dbReference>
<name>A0AB39BXI5_9BACI</name>
<accession>A0AB39BXI5</accession>
<organism evidence="4">
    <name type="scientific">Alkalihalophilus sp. As8PL</name>
    <dbReference type="NCBI Taxonomy" id="3237103"/>
    <lineage>
        <taxon>Bacteria</taxon>
        <taxon>Bacillati</taxon>
        <taxon>Bacillota</taxon>
        <taxon>Bacilli</taxon>
        <taxon>Bacillales</taxon>
        <taxon>Bacillaceae</taxon>
        <taxon>Alkalihalophilus</taxon>
    </lineage>
</organism>
<dbReference type="InterPro" id="IPR002912">
    <property type="entry name" value="ACT_dom"/>
</dbReference>
<dbReference type="SUPFAM" id="SSF54631">
    <property type="entry name" value="CBS-domain pair"/>
    <property type="match status" value="1"/>
</dbReference>
<dbReference type="InterPro" id="IPR045865">
    <property type="entry name" value="ACT-like_dom_sf"/>
</dbReference>